<evidence type="ECO:0000313" key="4">
    <source>
        <dbReference type="EMBL" id="RHD73881.1"/>
    </source>
</evidence>
<comment type="caution">
    <text evidence="4">The sequence shown here is derived from an EMBL/GenBank/DDBJ whole genome shotgun (WGS) entry which is preliminary data.</text>
</comment>
<dbReference type="EMBL" id="QSAI01000001">
    <property type="protein sequence ID" value="RGW50759.1"/>
    <property type="molecule type" value="Genomic_DNA"/>
</dbReference>
<accession>A0A3E4HIU0</accession>
<dbReference type="EMBL" id="QSJM01000070">
    <property type="protein sequence ID" value="RHD73881.1"/>
    <property type="molecule type" value="Genomic_DNA"/>
</dbReference>
<dbReference type="InterPro" id="IPR038461">
    <property type="entry name" value="Schlafen_AlbA_2_dom_sf"/>
</dbReference>
<dbReference type="RefSeq" id="WP_117588905.1">
    <property type="nucleotide sequence ID" value="NZ_QSAI01000001.1"/>
</dbReference>
<dbReference type="Gene3D" id="3.30.950.30">
    <property type="entry name" value="Schlafen, AAA domain"/>
    <property type="match status" value="1"/>
</dbReference>
<feature type="domain" description="Schlafen AlbA-2" evidence="1">
    <location>
        <begin position="927"/>
        <end position="1055"/>
    </location>
</feature>
<name>A0A3E4HIU0_PHOVU</name>
<dbReference type="GO" id="GO:0005524">
    <property type="term" value="F:ATP binding"/>
    <property type="evidence" value="ECO:0007669"/>
    <property type="project" value="UniProtKB-KW"/>
</dbReference>
<proteinExistence type="predicted"/>
<protein>
    <submittedName>
        <fullName evidence="4">ATP-binding protein</fullName>
    </submittedName>
</protein>
<evidence type="ECO:0000313" key="3">
    <source>
        <dbReference type="EMBL" id="RGW50759.1"/>
    </source>
</evidence>
<evidence type="ECO:0000259" key="1">
    <source>
        <dbReference type="Pfam" id="PF04326"/>
    </source>
</evidence>
<sequence>MNYKLGQSYLLPVKEVITENKRTFYKVEANGKEHNILLFDFQKDDEKPEDIACIVKELREGEPLFVQDTQPLLMRLYKENEVYPFWVKTDCSHLPNPYYEIADWHHFTFKLPAIGLDKLYLHQRIECRVKEIISGRIFFELIKREARTYSLPYLTIEDVLSEVETDVKMIEWFKRQFQKSKIFREIRELYETGNEEWVMMTIDLLDRNMNTWVTARRNGNRYLLERFKMVCIYLLEDSDVLLYCSDTERSRYQKMLSDAAQHADIFLEAIDTVKRDEQIRKTDILLTKLNKSGFLYDPDRRLKVLMCLFSLDKELMEAKVLNIFDIIIKGNKDNWMREPFRSAFISMLELFINQSRNKIDRLAAITTEKEHTDLKKLIAALAIQLLLMNEKDNIDRQLIRAMFYRYLTYVKGSKNDVLFEKAFRCLTEVEQSKLEFNWNEISDLTMLAIRTSSILPQTQGKSTFMQSFNGKNSKLQVYEGKIELHPIDTRGKQVAVLPEQMLPWHNIQIYLNSSITPLKEKEISLTAYQKFWKEVENGVINGTEYIIPKSRKKKVKPEVGDEILIRVKHQDLEDPSHFIFEIEDPTYYGEGKLAIRNIVRYNLLIDERAFCDIDNRPYLIKAKVLSVDQDGNLNFIITDLMNNFVREMTSICEEIVCLVTDIKNSFCLCVSEYGYTVQVPITDDMSDIEAGNYIRVQIDNIRSTGTIEGVFLFKTVESFNVRDAFETLIMNYADDKVYEIASQVKEEEEQQQEVMMDYEYVAELINIIDRMAVLDNDYIKTYNYLAFARLLTYLVKDSDAAVYYSERMRLIQMLQHFAINGRVEQRKLEELTSNYSMMISNYPMLQSKLYELQLMACMDIPERNDMVWKLMSESNDEHLGRLCKLVLGYNSLKGFGMHNEREAIRKKINEELNIHVDGDEPEYFGEENQTREFKTTTVYPAGNNMRADVKAQTLELMKVICGFLNAEGGTLYLGVNNEGVASGLNNDIEFFGGKDKLDLHIRNNIVQKFGNDANSRIRIKTSENNNKYVYALEIQPSQKPIELDGICYQRQGSSTWPLLGDDLEMFKNRREDEVNRLLKKAEIDEDLQDAVNTTIAVTADDNIGRSPVIEALEIKSNITPIATSVLRENPIHSWEDNYGVDMSCIMHFLPNGEYMITQDEYWEDTELSLCIKEDDEYIVLAYDNAKIIRVPVSQIIDKKERVKYKRNKNKVVFACPVKRSELIYTEVKGPNDNIYMRVDDILKIKEGKITDGGERLSVVDNDGLVRCEILSSEHKEPLDKIYNLKATQLGHVLNNPWCAKESEYISRLIDK</sequence>
<dbReference type="InterPro" id="IPR007421">
    <property type="entry name" value="Schlafen_AlbA_2_dom"/>
</dbReference>
<evidence type="ECO:0000313" key="6">
    <source>
        <dbReference type="Proteomes" id="UP000283429"/>
    </source>
</evidence>
<dbReference type="Pfam" id="PF04326">
    <property type="entry name" value="SLFN_AlbA_2"/>
    <property type="match status" value="1"/>
</dbReference>
<dbReference type="Proteomes" id="UP000283429">
    <property type="component" value="Unassembled WGS sequence"/>
</dbReference>
<organism evidence="4 6">
    <name type="scientific">Phocaeicola vulgatus</name>
    <name type="common">Bacteroides vulgatus</name>
    <dbReference type="NCBI Taxonomy" id="821"/>
    <lineage>
        <taxon>Bacteria</taxon>
        <taxon>Pseudomonadati</taxon>
        <taxon>Bacteroidota</taxon>
        <taxon>Bacteroidia</taxon>
        <taxon>Bacteroidales</taxon>
        <taxon>Bacteroidaceae</taxon>
        <taxon>Phocaeicola</taxon>
    </lineage>
</organism>
<evidence type="ECO:0000313" key="7">
    <source>
        <dbReference type="Proteomes" id="UP000285469"/>
    </source>
</evidence>
<reference evidence="5 6" key="1">
    <citation type="submission" date="2018-08" db="EMBL/GenBank/DDBJ databases">
        <title>A genome reference for cultivated species of the human gut microbiota.</title>
        <authorList>
            <person name="Zou Y."/>
            <person name="Xue W."/>
            <person name="Luo G."/>
        </authorList>
    </citation>
    <scope>NUCLEOTIDE SEQUENCE [LARGE SCALE GENOMIC DNA]</scope>
    <source>
        <strain evidence="3 7">AF12-25</strain>
        <strain evidence="4 6">AM30-40</strain>
        <strain evidence="2 5">OM08-13BH</strain>
    </source>
</reference>
<dbReference type="Proteomes" id="UP000285469">
    <property type="component" value="Unassembled WGS sequence"/>
</dbReference>
<evidence type="ECO:0000313" key="2">
    <source>
        <dbReference type="EMBL" id="RGM44154.1"/>
    </source>
</evidence>
<dbReference type="Proteomes" id="UP000261003">
    <property type="component" value="Unassembled WGS sequence"/>
</dbReference>
<evidence type="ECO:0000313" key="5">
    <source>
        <dbReference type="Proteomes" id="UP000261003"/>
    </source>
</evidence>
<dbReference type="EMBL" id="QSTG01000014">
    <property type="protein sequence ID" value="RGM44154.1"/>
    <property type="molecule type" value="Genomic_DNA"/>
</dbReference>
<keyword evidence="4" id="KW-0547">Nucleotide-binding</keyword>
<keyword evidence="4" id="KW-0067">ATP-binding</keyword>
<gene>
    <name evidence="4" type="ORF">DW783_18440</name>
    <name evidence="3" type="ORF">DWV70_00740</name>
    <name evidence="2" type="ORF">DXC16_10025</name>
</gene>